<reference evidence="7 8" key="1">
    <citation type="journal article" date="2012" name="J. Bacteriol.">
        <title>Genome Sequence of the Alkane-Degrading Bacterium Alcanivorax hongdengensis Type Strain A-11-3.</title>
        <authorList>
            <person name="Lai Q."/>
            <person name="Shao Z."/>
        </authorList>
    </citation>
    <scope>NUCLEOTIDE SEQUENCE [LARGE SCALE GENOMIC DNA]</scope>
    <source>
        <strain evidence="7 8">A-11-3</strain>
    </source>
</reference>
<dbReference type="RefSeq" id="WP_008930167.1">
    <property type="nucleotide sequence ID" value="NZ_AMRJ01000032.1"/>
</dbReference>
<dbReference type="Proteomes" id="UP000010164">
    <property type="component" value="Unassembled WGS sequence"/>
</dbReference>
<comment type="caution">
    <text evidence="7">The sequence shown here is derived from an EMBL/GenBank/DDBJ whole genome shotgun (WGS) entry which is preliminary data.</text>
</comment>
<dbReference type="PANTHER" id="PTHR46056">
    <property type="entry name" value="LONG-CHAIN-ALCOHOL OXIDASE"/>
    <property type="match status" value="1"/>
</dbReference>
<keyword evidence="3" id="KW-0274">FAD</keyword>
<dbReference type="EMBL" id="AMRJ01000032">
    <property type="protein sequence ID" value="EKF73188.1"/>
    <property type="molecule type" value="Genomic_DNA"/>
</dbReference>
<dbReference type="PATRIC" id="fig|1177179.3.peg.2949"/>
<evidence type="ECO:0000256" key="1">
    <source>
        <dbReference type="ARBA" id="ARBA00010790"/>
    </source>
</evidence>
<dbReference type="GO" id="GO:0050660">
    <property type="term" value="F:flavin adenine dinucleotide binding"/>
    <property type="evidence" value="ECO:0007669"/>
    <property type="project" value="InterPro"/>
</dbReference>
<dbReference type="PANTHER" id="PTHR46056:SF12">
    <property type="entry name" value="LONG-CHAIN-ALCOHOL OXIDASE"/>
    <property type="match status" value="1"/>
</dbReference>
<keyword evidence="8" id="KW-1185">Reference proteome</keyword>
<evidence type="ECO:0000256" key="3">
    <source>
        <dbReference type="ARBA" id="ARBA00022827"/>
    </source>
</evidence>
<dbReference type="Pfam" id="PF00732">
    <property type="entry name" value="GMC_oxred_N"/>
    <property type="match status" value="1"/>
</dbReference>
<evidence type="ECO:0000259" key="5">
    <source>
        <dbReference type="Pfam" id="PF00732"/>
    </source>
</evidence>
<feature type="domain" description="Glucose-methanol-choline oxidoreductase C-terminal" evidence="6">
    <location>
        <begin position="394"/>
        <end position="524"/>
    </location>
</feature>
<dbReference type="InterPro" id="IPR000172">
    <property type="entry name" value="GMC_OxRdtase_N"/>
</dbReference>
<organism evidence="7 8">
    <name type="scientific">Alcanivorax hongdengensis A-11-3</name>
    <dbReference type="NCBI Taxonomy" id="1177179"/>
    <lineage>
        <taxon>Bacteria</taxon>
        <taxon>Pseudomonadati</taxon>
        <taxon>Pseudomonadota</taxon>
        <taxon>Gammaproteobacteria</taxon>
        <taxon>Oceanospirillales</taxon>
        <taxon>Alcanivoracaceae</taxon>
        <taxon>Alcanivorax</taxon>
    </lineage>
</organism>
<proteinExistence type="inferred from homology"/>
<evidence type="ECO:0000313" key="8">
    <source>
        <dbReference type="Proteomes" id="UP000010164"/>
    </source>
</evidence>
<dbReference type="OrthoDB" id="9787779at2"/>
<dbReference type="Pfam" id="PF05199">
    <property type="entry name" value="GMC_oxred_C"/>
    <property type="match status" value="1"/>
</dbReference>
<dbReference type="eggNOG" id="COG2303">
    <property type="taxonomic scope" value="Bacteria"/>
</dbReference>
<gene>
    <name evidence="7" type="ORF">A11A3_14987</name>
</gene>
<dbReference type="SUPFAM" id="SSF51905">
    <property type="entry name" value="FAD/NAD(P)-binding domain"/>
    <property type="match status" value="1"/>
</dbReference>
<evidence type="ECO:0000256" key="2">
    <source>
        <dbReference type="ARBA" id="ARBA00022630"/>
    </source>
</evidence>
<keyword evidence="4" id="KW-0560">Oxidoreductase</keyword>
<keyword evidence="2" id="KW-0285">Flavoprotein</keyword>
<evidence type="ECO:0000313" key="7">
    <source>
        <dbReference type="EMBL" id="EKF73188.1"/>
    </source>
</evidence>
<protein>
    <submittedName>
        <fullName evidence="7">GMC oxidoreductase family protein</fullName>
    </submittedName>
</protein>
<evidence type="ECO:0000256" key="4">
    <source>
        <dbReference type="ARBA" id="ARBA00023002"/>
    </source>
</evidence>
<dbReference type="AlphaFoldDB" id="L0W8X3"/>
<sequence>MQDLSTLQIKGIKDPWKAGIAGGWNVIDGRTLTSDQTLEADVIIIGSGAGGGVSAEILSQRGLRVILVEAGKLKSSDAFNMDEGDAYRDLYQEGAMRANKDASMTILQGRTVGGTTVVNWTSSFRTPRETLQHWHDRYGVKGLDRETLDPWFERMEKRLNISKWAMPPNANNDVLRKGCEAMGWRWAVIPRNVSGCWNIGYCGMGCPTNAKQSMLVTTIPAAMTAGAVLVHSAQADHLLIEGDKVTGVAVHPLDDNKQRTGATLTLKAGTVIAAGGGIQTPALLLRSKAPDPNGRVGKRTFLHPTTFSYGRFDQEMAPYYGAPQSMYSDEFTFKHGVEGPAGYKLEMMPLHPGLASALLGGYGADAREEIAQLPNLTGAIALLRDGFHEDSVGGTVELRDNGEPLLDYPVNDYLLDGAKRAHLTMAEMQFAAGAKAVRPGHSHAGYYNRWQEARAAIEGFDYAPVITGMGSAHVMGGCAMGDDDQHCVVNADGSYKYLDNLYVIDGSVLPTSLGVNPQLTLYSLSAKNATALADKLTA</sequence>
<feature type="domain" description="Glucose-methanol-choline oxidoreductase N-terminal" evidence="5">
    <location>
        <begin position="88"/>
        <end position="304"/>
    </location>
</feature>
<accession>L0W8X3</accession>
<name>L0W8X3_9GAMM</name>
<dbReference type="Gene3D" id="3.50.50.60">
    <property type="entry name" value="FAD/NAD(P)-binding domain"/>
    <property type="match status" value="2"/>
</dbReference>
<comment type="similarity">
    <text evidence="1">Belongs to the GMC oxidoreductase family.</text>
</comment>
<dbReference type="GO" id="GO:0016614">
    <property type="term" value="F:oxidoreductase activity, acting on CH-OH group of donors"/>
    <property type="evidence" value="ECO:0007669"/>
    <property type="project" value="InterPro"/>
</dbReference>
<dbReference type="InterPro" id="IPR007867">
    <property type="entry name" value="GMC_OxRtase_C"/>
</dbReference>
<dbReference type="STRING" id="1177179.A11A3_14987"/>
<evidence type="ECO:0000259" key="6">
    <source>
        <dbReference type="Pfam" id="PF05199"/>
    </source>
</evidence>
<dbReference type="InterPro" id="IPR036188">
    <property type="entry name" value="FAD/NAD-bd_sf"/>
</dbReference>